<keyword evidence="3" id="KW-1185">Reference proteome</keyword>
<accession>A0ABR9IHH0</accession>
<evidence type="ECO:0000313" key="3">
    <source>
        <dbReference type="Proteomes" id="UP000631670"/>
    </source>
</evidence>
<dbReference type="RefSeq" id="WP_143264904.1">
    <property type="nucleotide sequence ID" value="NZ_JADBEG010000001.1"/>
</dbReference>
<gene>
    <name evidence="2" type="ORF">H4696_009741</name>
</gene>
<name>A0ABR9IHH0_9PSEU</name>
<sequence length="345" mass="36776">MLSLDVVQSGGLEFDTSLASGPVMKVSHVTADAPDDPNSRSDGSDIGVSTCEYPGVQDELLDLTIYQAPFDAPRGRDQAERSLRQEGGRDGQVAGFRTLSTTDTNLHTWTTAIFADTFYAVVHLMAPRNHDPEDPRMTAVVGQVAERLQRPPSAPAGYAYDGEFAHVLPPCEAFTSDDFQQAVGFATDGRPREEYDLAKRHTVPDATSGTIGQDEHFFVSTACTQENQAAANAGVGTTPAQGVTVKIENYPTAEMATQANDYDCAQGKGYRHPGGDPKPVPFSVGDGLSCLVSVGGGLQSPLAFKAGRSTVEISVFSVKNLKDNDTAIRLYTTVANAVAARLTQR</sequence>
<feature type="region of interest" description="Disordered" evidence="1">
    <location>
        <begin position="71"/>
        <end position="92"/>
    </location>
</feature>
<proteinExistence type="predicted"/>
<feature type="region of interest" description="Disordered" evidence="1">
    <location>
        <begin position="28"/>
        <end position="49"/>
    </location>
</feature>
<dbReference type="Proteomes" id="UP000631670">
    <property type="component" value="Unassembled WGS sequence"/>
</dbReference>
<evidence type="ECO:0000313" key="2">
    <source>
        <dbReference type="EMBL" id="MBE1502641.1"/>
    </source>
</evidence>
<evidence type="ECO:0000256" key="1">
    <source>
        <dbReference type="SAM" id="MobiDB-lite"/>
    </source>
</evidence>
<comment type="caution">
    <text evidence="2">The sequence shown here is derived from an EMBL/GenBank/DDBJ whole genome shotgun (WGS) entry which is preliminary data.</text>
</comment>
<reference evidence="2 3" key="1">
    <citation type="submission" date="2020-10" db="EMBL/GenBank/DDBJ databases">
        <title>Sequencing the genomes of 1000 actinobacteria strains.</title>
        <authorList>
            <person name="Klenk H.-P."/>
        </authorList>
    </citation>
    <scope>NUCLEOTIDE SEQUENCE [LARGE SCALE GENOMIC DNA]</scope>
    <source>
        <strain evidence="2 3">DSM 44653</strain>
    </source>
</reference>
<evidence type="ECO:0008006" key="4">
    <source>
        <dbReference type="Google" id="ProtNLM"/>
    </source>
</evidence>
<organism evidence="2 3">
    <name type="scientific">Amycolatopsis lexingtonensis</name>
    <dbReference type="NCBI Taxonomy" id="218822"/>
    <lineage>
        <taxon>Bacteria</taxon>
        <taxon>Bacillati</taxon>
        <taxon>Actinomycetota</taxon>
        <taxon>Actinomycetes</taxon>
        <taxon>Pseudonocardiales</taxon>
        <taxon>Pseudonocardiaceae</taxon>
        <taxon>Amycolatopsis</taxon>
    </lineage>
</organism>
<dbReference type="EMBL" id="JADBEG010000001">
    <property type="protein sequence ID" value="MBE1502641.1"/>
    <property type="molecule type" value="Genomic_DNA"/>
</dbReference>
<feature type="compositionally biased region" description="Basic and acidic residues" evidence="1">
    <location>
        <begin position="73"/>
        <end position="89"/>
    </location>
</feature>
<protein>
    <recommendedName>
        <fullName evidence="4">DUF3558 domain-containing protein</fullName>
    </recommendedName>
</protein>